<sequence>MATILRLPFNLKRMKSFKMVRLNHLLLLLVQASINEMSIQRIVDGGLRDYESFNEMFGLQSDIYQEQLRIKCSQNSLNQDDANL</sequence>
<gene>
    <name evidence="1" type="ORF">POCTA_138.1.T0840195</name>
</gene>
<keyword evidence="2" id="KW-1185">Reference proteome</keyword>
<proteinExistence type="predicted"/>
<name>A0A8S1W6V6_PAROT</name>
<dbReference type="Proteomes" id="UP000683925">
    <property type="component" value="Unassembled WGS sequence"/>
</dbReference>
<dbReference type="AlphaFoldDB" id="A0A8S1W6V6"/>
<accession>A0A8S1W6V6</accession>
<dbReference type="OrthoDB" id="10625179at2759"/>
<evidence type="ECO:0000313" key="2">
    <source>
        <dbReference type="Proteomes" id="UP000683925"/>
    </source>
</evidence>
<comment type="caution">
    <text evidence="1">The sequence shown here is derived from an EMBL/GenBank/DDBJ whole genome shotgun (WGS) entry which is preliminary data.</text>
</comment>
<protein>
    <submittedName>
        <fullName evidence="1">Uncharacterized protein</fullName>
    </submittedName>
</protein>
<reference evidence="1" key="1">
    <citation type="submission" date="2021-01" db="EMBL/GenBank/DDBJ databases">
        <authorList>
            <consortium name="Genoscope - CEA"/>
            <person name="William W."/>
        </authorList>
    </citation>
    <scope>NUCLEOTIDE SEQUENCE</scope>
</reference>
<dbReference type="EMBL" id="CAJJDP010000083">
    <property type="protein sequence ID" value="CAD8185030.1"/>
    <property type="molecule type" value="Genomic_DNA"/>
</dbReference>
<organism evidence="1 2">
    <name type="scientific">Paramecium octaurelia</name>
    <dbReference type="NCBI Taxonomy" id="43137"/>
    <lineage>
        <taxon>Eukaryota</taxon>
        <taxon>Sar</taxon>
        <taxon>Alveolata</taxon>
        <taxon>Ciliophora</taxon>
        <taxon>Intramacronucleata</taxon>
        <taxon>Oligohymenophorea</taxon>
        <taxon>Peniculida</taxon>
        <taxon>Parameciidae</taxon>
        <taxon>Paramecium</taxon>
    </lineage>
</organism>
<evidence type="ECO:0000313" key="1">
    <source>
        <dbReference type="EMBL" id="CAD8185030.1"/>
    </source>
</evidence>